<comment type="caution">
    <text evidence="2">The sequence shown here is derived from an EMBL/GenBank/DDBJ whole genome shotgun (WGS) entry which is preliminary data.</text>
</comment>
<dbReference type="AlphaFoldDB" id="A0A645A8F4"/>
<protein>
    <recommendedName>
        <fullName evidence="1">Primase C-terminal 1 domain-containing protein</fullName>
    </recommendedName>
</protein>
<dbReference type="SMART" id="SM00942">
    <property type="entry name" value="PriCT_1"/>
    <property type="match status" value="1"/>
</dbReference>
<proteinExistence type="predicted"/>
<organism evidence="2">
    <name type="scientific">bioreactor metagenome</name>
    <dbReference type="NCBI Taxonomy" id="1076179"/>
    <lineage>
        <taxon>unclassified sequences</taxon>
        <taxon>metagenomes</taxon>
        <taxon>ecological metagenomes</taxon>
    </lineage>
</organism>
<dbReference type="InterPro" id="IPR015330">
    <property type="entry name" value="DNA_primase/pol_bifunc_N"/>
</dbReference>
<dbReference type="Pfam" id="PF08708">
    <property type="entry name" value="PriCT_1"/>
    <property type="match status" value="1"/>
</dbReference>
<sequence length="208" mass="23342">MVIDIDRHQEEASGFDSLQELEEAYDKLPDTYTVTTPRNGEHRYYRIPGLSLDRDLIDFRPGIDILGTKVNAAPSVTDKGLYSVKNGNVTEIAELPKFFIELMVQHDKQKKQSNDSFATGNYKAYGGGKGKTIQLLEEVVQGIESGNRNAFFTRAFGTLLRANMNVEAAIKLMIDWNTRYVQPSLGSKELHSVLKSVVNRENKKRGGD</sequence>
<dbReference type="InterPro" id="IPR014820">
    <property type="entry name" value="PriCT_1"/>
</dbReference>
<dbReference type="SUPFAM" id="SSF56747">
    <property type="entry name" value="Prim-pol domain"/>
    <property type="match status" value="1"/>
</dbReference>
<feature type="domain" description="Primase C-terminal 1" evidence="1">
    <location>
        <begin position="137"/>
        <end position="203"/>
    </location>
</feature>
<gene>
    <name evidence="2" type="ORF">SDC9_96076</name>
</gene>
<reference evidence="2" key="1">
    <citation type="submission" date="2019-08" db="EMBL/GenBank/DDBJ databases">
        <authorList>
            <person name="Kucharzyk K."/>
            <person name="Murdoch R.W."/>
            <person name="Higgins S."/>
            <person name="Loffler F."/>
        </authorList>
    </citation>
    <scope>NUCLEOTIDE SEQUENCE</scope>
</reference>
<name>A0A645A8F4_9ZZZZ</name>
<dbReference type="CDD" id="cd04859">
    <property type="entry name" value="Prim_Pol"/>
    <property type="match status" value="1"/>
</dbReference>
<dbReference type="Pfam" id="PF09250">
    <property type="entry name" value="Prim-Pol"/>
    <property type="match status" value="1"/>
</dbReference>
<dbReference type="EMBL" id="VSSQ01012488">
    <property type="protein sequence ID" value="MPM49347.1"/>
    <property type="molecule type" value="Genomic_DNA"/>
</dbReference>
<evidence type="ECO:0000313" key="2">
    <source>
        <dbReference type="EMBL" id="MPM49347.1"/>
    </source>
</evidence>
<accession>A0A645A8F4</accession>
<evidence type="ECO:0000259" key="1">
    <source>
        <dbReference type="SMART" id="SM00942"/>
    </source>
</evidence>